<evidence type="ECO:0000313" key="3">
    <source>
        <dbReference type="Proteomes" id="UP000011669"/>
    </source>
</evidence>
<feature type="domain" description="Transcription regulator TrmB N-terminal" evidence="1">
    <location>
        <begin position="13"/>
        <end position="80"/>
    </location>
</feature>
<dbReference type="PANTHER" id="PTHR34293">
    <property type="entry name" value="HTH-TYPE TRANSCRIPTIONAL REGULATOR TRMBL2"/>
    <property type="match status" value="1"/>
</dbReference>
<dbReference type="InterPro" id="IPR036388">
    <property type="entry name" value="WH-like_DNA-bd_sf"/>
</dbReference>
<dbReference type="PANTHER" id="PTHR34293:SF1">
    <property type="entry name" value="HTH-TYPE TRANSCRIPTIONAL REGULATOR TRMBL2"/>
    <property type="match status" value="1"/>
</dbReference>
<organism evidence="2 3">
    <name type="scientific">Halococcus saccharolyticus DSM 5350</name>
    <dbReference type="NCBI Taxonomy" id="1227455"/>
    <lineage>
        <taxon>Archaea</taxon>
        <taxon>Methanobacteriati</taxon>
        <taxon>Methanobacteriota</taxon>
        <taxon>Stenosarchaea group</taxon>
        <taxon>Halobacteria</taxon>
        <taxon>Halobacteriales</taxon>
        <taxon>Halococcaceae</taxon>
        <taxon>Halococcus</taxon>
    </lineage>
</organism>
<dbReference type="RefSeq" id="WP_006076519.1">
    <property type="nucleotide sequence ID" value="NZ_AOMD01000012.1"/>
</dbReference>
<evidence type="ECO:0000259" key="1">
    <source>
        <dbReference type="Pfam" id="PF01978"/>
    </source>
</evidence>
<dbReference type="SUPFAM" id="SSF46785">
    <property type="entry name" value="Winged helix' DNA-binding domain"/>
    <property type="match status" value="1"/>
</dbReference>
<accession>M0MLY2</accession>
<dbReference type="InParanoid" id="M0MLY2"/>
<reference evidence="2 3" key="1">
    <citation type="journal article" date="2014" name="PLoS Genet.">
        <title>Phylogenetically driven sequencing of extremely halophilic archaea reveals strategies for static and dynamic osmo-response.</title>
        <authorList>
            <person name="Becker E.A."/>
            <person name="Seitzer P.M."/>
            <person name="Tritt A."/>
            <person name="Larsen D."/>
            <person name="Krusor M."/>
            <person name="Yao A.I."/>
            <person name="Wu D."/>
            <person name="Madern D."/>
            <person name="Eisen J.A."/>
            <person name="Darling A.E."/>
            <person name="Facciotti M.T."/>
        </authorList>
    </citation>
    <scope>NUCLEOTIDE SEQUENCE [LARGE SCALE GENOMIC DNA]</scope>
    <source>
        <strain evidence="2 3">DSM 5350</strain>
    </source>
</reference>
<proteinExistence type="predicted"/>
<dbReference type="InterPro" id="IPR051797">
    <property type="entry name" value="TrmB-like"/>
</dbReference>
<comment type="caution">
    <text evidence="2">The sequence shown here is derived from an EMBL/GenBank/DDBJ whole genome shotgun (WGS) entry which is preliminary data.</text>
</comment>
<dbReference type="Proteomes" id="UP000011669">
    <property type="component" value="Unassembled WGS sequence"/>
</dbReference>
<dbReference type="OrthoDB" id="30795at2157"/>
<evidence type="ECO:0000313" key="2">
    <source>
        <dbReference type="EMBL" id="EMA46697.1"/>
    </source>
</evidence>
<dbReference type="PATRIC" id="fig|1227455.4.peg.709"/>
<sequence length="270" mass="29787">MATDAEQEAVELLQNLGLKEYEAKCFVALTRLPSGTAKDISDIAAVPRTRVYDAVRVLESDGLVAIQHGNPQRFRALSVEEAVDILGERYTDRIDDLERTLHEVEPHDGEETRSSQEVWALSGREAIEARTTQIVAETTKELIFIVGAETALTEKLYDTLGATAERDVDVLVGAVSSGARDRFRDRLPEAEVFETELDWLNEPEEEDEPSIGLLVMVDRNVLLVSSQTDHGSGEQPTESAVYGRGFSNGLVVIARRLLARGLLAERDPAQ</sequence>
<dbReference type="AlphaFoldDB" id="M0MLY2"/>
<dbReference type="InterPro" id="IPR036390">
    <property type="entry name" value="WH_DNA-bd_sf"/>
</dbReference>
<protein>
    <submittedName>
        <fullName evidence="2">TrmB family transcriptional regulator</fullName>
    </submittedName>
</protein>
<dbReference type="STRING" id="1227455.C449_03486"/>
<dbReference type="InterPro" id="IPR002831">
    <property type="entry name" value="Tscrpt_reg_TrmB_N"/>
</dbReference>
<keyword evidence="3" id="KW-1185">Reference proteome</keyword>
<dbReference type="EMBL" id="AOMD01000012">
    <property type="protein sequence ID" value="EMA46697.1"/>
    <property type="molecule type" value="Genomic_DNA"/>
</dbReference>
<dbReference type="Gene3D" id="1.10.10.10">
    <property type="entry name" value="Winged helix-like DNA-binding domain superfamily/Winged helix DNA-binding domain"/>
    <property type="match status" value="1"/>
</dbReference>
<gene>
    <name evidence="2" type="ORF">C449_03486</name>
</gene>
<name>M0MLY2_9EURY</name>
<dbReference type="Pfam" id="PF01978">
    <property type="entry name" value="TrmB"/>
    <property type="match status" value="1"/>
</dbReference>